<evidence type="ECO:0000313" key="1">
    <source>
        <dbReference type="EMBL" id="SMO74310.1"/>
    </source>
</evidence>
<evidence type="ECO:0000313" key="2">
    <source>
        <dbReference type="Proteomes" id="UP000319267"/>
    </source>
</evidence>
<dbReference type="AlphaFoldDB" id="A0A521DU03"/>
<dbReference type="EMBL" id="FXTQ01000003">
    <property type="protein sequence ID" value="SMO74310.1"/>
    <property type="molecule type" value="Genomic_DNA"/>
</dbReference>
<dbReference type="Proteomes" id="UP000319267">
    <property type="component" value="Unassembled WGS sequence"/>
</dbReference>
<organism evidence="1 2">
    <name type="scientific">Flavobacterium nitrogenifigens</name>
    <dbReference type="NCBI Taxonomy" id="1617283"/>
    <lineage>
        <taxon>Bacteria</taxon>
        <taxon>Pseudomonadati</taxon>
        <taxon>Bacteroidota</taxon>
        <taxon>Flavobacteriia</taxon>
        <taxon>Flavobacteriales</taxon>
        <taxon>Flavobacteriaceae</taxon>
        <taxon>Flavobacterium</taxon>
    </lineage>
</organism>
<gene>
    <name evidence="1" type="ORF">SAMN06265220_103375</name>
</gene>
<sequence>MKLSISTFFEPLAGDSSAESSGCVYIFMKL</sequence>
<proteinExistence type="predicted"/>
<reference evidence="1 2" key="1">
    <citation type="submission" date="2017-05" db="EMBL/GenBank/DDBJ databases">
        <authorList>
            <person name="Varghese N."/>
            <person name="Submissions S."/>
        </authorList>
    </citation>
    <scope>NUCLEOTIDE SEQUENCE [LARGE SCALE GENOMIC DNA]</scope>
    <source>
        <strain evidence="1 2">DSM 29982</strain>
    </source>
</reference>
<accession>A0A521DU03</accession>
<keyword evidence="2" id="KW-1185">Reference proteome</keyword>
<name>A0A521DU03_9FLAO</name>
<protein>
    <submittedName>
        <fullName evidence="1">Uncharacterized protein</fullName>
    </submittedName>
</protein>